<dbReference type="RefSeq" id="WP_167697045.1">
    <property type="nucleotide sequence ID" value="NZ_WMFL01000064.1"/>
</dbReference>
<proteinExistence type="predicted"/>
<sequence length="116" mass="13134">MINEVFNAFEDVALAGMKVSQLKGESDRLSELIGYLIEKAKAYREEGDIKGAEAIELIVLDDLKLEFDSVCGEFQEEMKKWEQKTKKLKNLCAVYGINIRLGKDDNIVKFQKGDNA</sequence>
<dbReference type="AlphaFoldDB" id="A0AAW9YVV8"/>
<dbReference type="EMBL" id="WMFL01000064">
    <property type="protein sequence ID" value="NJI02213.1"/>
    <property type="molecule type" value="Genomic_DNA"/>
</dbReference>
<reference evidence="1" key="1">
    <citation type="submission" date="2019-11" db="EMBL/GenBank/DDBJ databases">
        <title>Whole genome comparisons of Staphylococcus agnetis isolates from cattle and chickens.</title>
        <authorList>
            <person name="Rhoads D."/>
            <person name="Shwani A."/>
            <person name="Adkins P."/>
            <person name="Calcutt M."/>
            <person name="Middleton J."/>
        </authorList>
    </citation>
    <scope>NUCLEOTIDE SEQUENCE</scope>
    <source>
        <strain evidence="1">1387</strain>
    </source>
</reference>
<protein>
    <submittedName>
        <fullName evidence="1">Uncharacterized protein</fullName>
    </submittedName>
</protein>
<name>A0AAW9YVV8_9STAP</name>
<comment type="caution">
    <text evidence="1">The sequence shown here is derived from an EMBL/GenBank/DDBJ whole genome shotgun (WGS) entry which is preliminary data.</text>
</comment>
<evidence type="ECO:0000313" key="2">
    <source>
        <dbReference type="Proteomes" id="UP000646308"/>
    </source>
</evidence>
<evidence type="ECO:0000313" key="1">
    <source>
        <dbReference type="EMBL" id="NJI02213.1"/>
    </source>
</evidence>
<organism evidence="1 2">
    <name type="scientific">Staphylococcus agnetis</name>
    <dbReference type="NCBI Taxonomy" id="985762"/>
    <lineage>
        <taxon>Bacteria</taxon>
        <taxon>Bacillati</taxon>
        <taxon>Bacillota</taxon>
        <taxon>Bacilli</taxon>
        <taxon>Bacillales</taxon>
        <taxon>Staphylococcaceae</taxon>
        <taxon>Staphylococcus</taxon>
    </lineage>
</organism>
<gene>
    <name evidence="1" type="ORF">GLV84_04980</name>
</gene>
<accession>A0AAW9YVV8</accession>
<dbReference type="Proteomes" id="UP000646308">
    <property type="component" value="Unassembled WGS sequence"/>
</dbReference>